<feature type="region of interest" description="Disordered" evidence="1">
    <location>
        <begin position="91"/>
        <end position="150"/>
    </location>
</feature>
<dbReference type="EMBL" id="BKCJ010002856">
    <property type="protein sequence ID" value="GEU51370.1"/>
    <property type="molecule type" value="Genomic_DNA"/>
</dbReference>
<sequence>MKVVMAGVMTAVTAAMVVWQHGNDVVVRWWREGVDSSEGCGVVCRFGWPKFWPDGGAAPENFLGREKRYLKQDKKQTFGLVRTQRQTLRAVSSVRVKENKENDKIGSKPDKNGKRGEAGKSQKQLQLKEEEKPKKTKKEWPKTHARIKSY</sequence>
<dbReference type="AlphaFoldDB" id="A0A6L2KRH6"/>
<proteinExistence type="predicted"/>
<evidence type="ECO:0000313" key="3">
    <source>
        <dbReference type="EMBL" id="GEU51370.1"/>
    </source>
</evidence>
<organism evidence="3">
    <name type="scientific">Tanacetum cinerariifolium</name>
    <name type="common">Dalmatian daisy</name>
    <name type="synonym">Chrysanthemum cinerariifolium</name>
    <dbReference type="NCBI Taxonomy" id="118510"/>
    <lineage>
        <taxon>Eukaryota</taxon>
        <taxon>Viridiplantae</taxon>
        <taxon>Streptophyta</taxon>
        <taxon>Embryophyta</taxon>
        <taxon>Tracheophyta</taxon>
        <taxon>Spermatophyta</taxon>
        <taxon>Magnoliopsida</taxon>
        <taxon>eudicotyledons</taxon>
        <taxon>Gunneridae</taxon>
        <taxon>Pentapetalae</taxon>
        <taxon>asterids</taxon>
        <taxon>campanulids</taxon>
        <taxon>Asterales</taxon>
        <taxon>Asteraceae</taxon>
        <taxon>Asteroideae</taxon>
        <taxon>Anthemideae</taxon>
        <taxon>Anthemidinae</taxon>
        <taxon>Tanacetum</taxon>
    </lineage>
</organism>
<feature type="compositionally biased region" description="Basic and acidic residues" evidence="1">
    <location>
        <begin position="95"/>
        <end position="142"/>
    </location>
</feature>
<comment type="caution">
    <text evidence="3">The sequence shown here is derived from an EMBL/GenBank/DDBJ whole genome shotgun (WGS) entry which is preliminary data.</text>
</comment>
<name>A0A6L2KRH6_TANCI</name>
<reference evidence="3" key="1">
    <citation type="journal article" date="2019" name="Sci. Rep.">
        <title>Draft genome of Tanacetum cinerariifolium, the natural source of mosquito coil.</title>
        <authorList>
            <person name="Yamashiro T."/>
            <person name="Shiraishi A."/>
            <person name="Satake H."/>
            <person name="Nakayama K."/>
        </authorList>
    </citation>
    <scope>NUCLEOTIDE SEQUENCE</scope>
</reference>
<feature type="chain" id="PRO_5026720117" description="Secreted protein" evidence="2">
    <location>
        <begin position="16"/>
        <end position="150"/>
    </location>
</feature>
<accession>A0A6L2KRH6</accession>
<evidence type="ECO:0000256" key="1">
    <source>
        <dbReference type="SAM" id="MobiDB-lite"/>
    </source>
</evidence>
<evidence type="ECO:0008006" key="4">
    <source>
        <dbReference type="Google" id="ProtNLM"/>
    </source>
</evidence>
<feature type="signal peptide" evidence="2">
    <location>
        <begin position="1"/>
        <end position="15"/>
    </location>
</feature>
<gene>
    <name evidence="3" type="ORF">Tci_023348</name>
</gene>
<protein>
    <recommendedName>
        <fullName evidence="4">Secreted protein</fullName>
    </recommendedName>
</protein>
<keyword evidence="2" id="KW-0732">Signal</keyword>
<evidence type="ECO:0000256" key="2">
    <source>
        <dbReference type="SAM" id="SignalP"/>
    </source>
</evidence>